<organism evidence="2 3">
    <name type="scientific">Haloferula sargassicola</name>
    <dbReference type="NCBI Taxonomy" id="490096"/>
    <lineage>
        <taxon>Bacteria</taxon>
        <taxon>Pseudomonadati</taxon>
        <taxon>Verrucomicrobiota</taxon>
        <taxon>Verrucomicrobiia</taxon>
        <taxon>Verrucomicrobiales</taxon>
        <taxon>Verrucomicrobiaceae</taxon>
        <taxon>Haloferula</taxon>
    </lineage>
</organism>
<accession>A0ABP9UU02</accession>
<dbReference type="RefSeq" id="WP_353568298.1">
    <property type="nucleotide sequence ID" value="NZ_BAABRI010000021.1"/>
</dbReference>
<gene>
    <name evidence="2" type="ORF">Hsar01_03443</name>
</gene>
<dbReference type="PANTHER" id="PTHR36966">
    <property type="entry name" value="REP-ASSOCIATED TYROSINE TRANSPOSASE"/>
    <property type="match status" value="1"/>
</dbReference>
<dbReference type="SMART" id="SM01321">
    <property type="entry name" value="Y1_Tnp"/>
    <property type="match status" value="1"/>
</dbReference>
<reference evidence="2 3" key="1">
    <citation type="submission" date="2024-02" db="EMBL/GenBank/DDBJ databases">
        <title>Haloferula sargassicola NBRC 104335.</title>
        <authorList>
            <person name="Ichikawa N."/>
            <person name="Katano-Makiyama Y."/>
            <person name="Hidaka K."/>
        </authorList>
    </citation>
    <scope>NUCLEOTIDE SEQUENCE [LARGE SCALE GENOMIC DNA]</scope>
    <source>
        <strain evidence="2 3">NBRC 104335</strain>
    </source>
</reference>
<proteinExistence type="predicted"/>
<dbReference type="InterPro" id="IPR052715">
    <property type="entry name" value="RAYT_transposase"/>
</dbReference>
<evidence type="ECO:0000313" key="3">
    <source>
        <dbReference type="Proteomes" id="UP001476282"/>
    </source>
</evidence>
<comment type="caution">
    <text evidence="2">The sequence shown here is derived from an EMBL/GenBank/DDBJ whole genome shotgun (WGS) entry which is preliminary data.</text>
</comment>
<name>A0ABP9UU02_9BACT</name>
<dbReference type="InterPro" id="IPR036515">
    <property type="entry name" value="Transposase_17_sf"/>
</dbReference>
<feature type="domain" description="Transposase IS200-like" evidence="1">
    <location>
        <begin position="64"/>
        <end position="168"/>
    </location>
</feature>
<dbReference type="NCBIfam" id="NF047646">
    <property type="entry name" value="REP_Tyr_transpos"/>
    <property type="match status" value="1"/>
</dbReference>
<protein>
    <recommendedName>
        <fullName evidence="1">Transposase IS200-like domain-containing protein</fullName>
    </recommendedName>
</protein>
<dbReference type="SUPFAM" id="SSF143422">
    <property type="entry name" value="Transposase IS200-like"/>
    <property type="match status" value="1"/>
</dbReference>
<sequence>MTHRGTYDRGFLPHRDYFNSLLALTFRLDDSLPRQVIQKWQIELASDPERADDDLHRRIAQYEDAGHGSCLLGEPEHAAIVQATLIAGHPDRYRLLDWCIMPNHVHAMIRLTSGFSLAQILQLWKGGSALQINRLTGRTGRLWGREYFDRLIRDEQHYFRAKRYIRRNPVKAGLCREPEDWPFSSAGIAWDPD</sequence>
<dbReference type="InterPro" id="IPR002686">
    <property type="entry name" value="Transposase_17"/>
</dbReference>
<dbReference type="Pfam" id="PF01797">
    <property type="entry name" value="Y1_Tnp"/>
    <property type="match status" value="1"/>
</dbReference>
<dbReference type="EMBL" id="BAABRI010000021">
    <property type="protein sequence ID" value="GAA5484202.1"/>
    <property type="molecule type" value="Genomic_DNA"/>
</dbReference>
<dbReference type="Proteomes" id="UP001476282">
    <property type="component" value="Unassembled WGS sequence"/>
</dbReference>
<keyword evidence="3" id="KW-1185">Reference proteome</keyword>
<evidence type="ECO:0000313" key="2">
    <source>
        <dbReference type="EMBL" id="GAA5484202.1"/>
    </source>
</evidence>
<dbReference type="PANTHER" id="PTHR36966:SF1">
    <property type="entry name" value="REP-ASSOCIATED TYROSINE TRANSPOSASE"/>
    <property type="match status" value="1"/>
</dbReference>
<dbReference type="Gene3D" id="3.30.70.1290">
    <property type="entry name" value="Transposase IS200-like"/>
    <property type="match status" value="1"/>
</dbReference>
<evidence type="ECO:0000259" key="1">
    <source>
        <dbReference type="SMART" id="SM01321"/>
    </source>
</evidence>